<evidence type="ECO:0000256" key="2">
    <source>
        <dbReference type="ARBA" id="ARBA00022679"/>
    </source>
</evidence>
<dbReference type="Gene3D" id="3.40.50.150">
    <property type="entry name" value="Vaccinia Virus protein VP39"/>
    <property type="match status" value="1"/>
</dbReference>
<comment type="caution">
    <text evidence="5">The sequence shown here is derived from an EMBL/GenBank/DDBJ whole genome shotgun (WGS) entry which is preliminary data.</text>
</comment>
<dbReference type="PANTHER" id="PTHR43861:SF1">
    <property type="entry name" value="TRANS-ACONITATE 2-METHYLTRANSFERASE"/>
    <property type="match status" value="1"/>
</dbReference>
<dbReference type="Pfam" id="PF13649">
    <property type="entry name" value="Methyltransf_25"/>
    <property type="match status" value="1"/>
</dbReference>
<evidence type="ECO:0000313" key="5">
    <source>
        <dbReference type="EMBL" id="RJT46224.1"/>
    </source>
</evidence>
<dbReference type="EMBL" id="QCXM01000004">
    <property type="protein sequence ID" value="PUT48416.1"/>
    <property type="molecule type" value="Genomic_DNA"/>
</dbReference>
<proteinExistence type="predicted"/>
<keyword evidence="1 5" id="KW-0489">Methyltransferase</keyword>
<sequence>MSEQSSKDKVYESYDKIVDWYDAHRSRDLFEKPYLDAVCDEIRRSSKKILDLGCGTGEPIARHFIEQGFAITGVDASVKMVELARQRFPEQRFIVDDMRTLALDETFDAILAWHSFFHLPPDDQRAMFKVFENHLQVGGVLLFTTGSSEGEVWSDNGGQNLYHASLSLAEYQYLLALHHFTVLTHKVADPDCGGATVWLVKYTHKPIHYADH</sequence>
<dbReference type="SUPFAM" id="SSF53335">
    <property type="entry name" value="S-adenosyl-L-methionine-dependent methyltransferases"/>
    <property type="match status" value="1"/>
</dbReference>
<dbReference type="GeneID" id="48947630"/>
<reference evidence="5 8" key="3">
    <citation type="submission" date="2018-09" db="EMBL/GenBank/DDBJ databases">
        <title>Draft genome sequences of Legionella taurinensis isolated from water samples.</title>
        <authorList>
            <person name="Chakeri A."/>
            <person name="Allerberger F."/>
            <person name="Kundi M."/>
            <person name="Ruppitsch W."/>
            <person name="Schmid D."/>
        </authorList>
    </citation>
    <scope>NUCLEOTIDE SEQUENCE [LARGE SCALE GENOMIC DNA]</scope>
    <source>
        <strain evidence="5 8">4570-18-6</strain>
    </source>
</reference>
<dbReference type="GO" id="GO:0032259">
    <property type="term" value="P:methylation"/>
    <property type="evidence" value="ECO:0007669"/>
    <property type="project" value="UniProtKB-KW"/>
</dbReference>
<reference evidence="6 9" key="2">
    <citation type="submission" date="2018-04" db="EMBL/GenBank/DDBJ databases">
        <title>Whole genome sequence comparison of clinical and drinking water Legionella pneumophila isolates.</title>
        <authorList>
            <person name="Garner E."/>
        </authorList>
    </citation>
    <scope>NUCLEOTIDE SEQUENCE [LARGE SCALE GENOMIC DNA]</scope>
    <source>
        <strain evidence="6 9">WH02</strain>
    </source>
</reference>
<feature type="domain" description="Methyltransferase" evidence="3">
    <location>
        <begin position="49"/>
        <end position="139"/>
    </location>
</feature>
<evidence type="ECO:0000313" key="9">
    <source>
        <dbReference type="Proteomes" id="UP000306421"/>
    </source>
</evidence>
<keyword evidence="7" id="KW-1185">Reference proteome</keyword>
<evidence type="ECO:0000256" key="1">
    <source>
        <dbReference type="ARBA" id="ARBA00022603"/>
    </source>
</evidence>
<dbReference type="PANTHER" id="PTHR43861">
    <property type="entry name" value="TRANS-ACONITATE 2-METHYLTRANSFERASE-RELATED"/>
    <property type="match status" value="1"/>
</dbReference>
<organism evidence="5 8">
    <name type="scientific">Legionella taurinensis</name>
    <dbReference type="NCBI Taxonomy" id="70611"/>
    <lineage>
        <taxon>Bacteria</taxon>
        <taxon>Pseudomonadati</taxon>
        <taxon>Pseudomonadota</taxon>
        <taxon>Gammaproteobacteria</taxon>
        <taxon>Legionellales</taxon>
        <taxon>Legionellaceae</taxon>
        <taxon>Legionella</taxon>
    </lineage>
</organism>
<dbReference type="EMBL" id="QZWB01000009">
    <property type="protein sequence ID" value="RJT46224.1"/>
    <property type="molecule type" value="Genomic_DNA"/>
</dbReference>
<dbReference type="EMBL" id="QFGG01000005">
    <property type="protein sequence ID" value="TID43241.1"/>
    <property type="molecule type" value="Genomic_DNA"/>
</dbReference>
<evidence type="ECO:0000259" key="3">
    <source>
        <dbReference type="Pfam" id="PF13649"/>
    </source>
</evidence>
<dbReference type="CDD" id="cd02440">
    <property type="entry name" value="AdoMet_MTases"/>
    <property type="match status" value="1"/>
</dbReference>
<dbReference type="AlphaFoldDB" id="A0A3A5L380"/>
<gene>
    <name evidence="5" type="ORF">D6J04_09235</name>
    <name evidence="4" type="ORF">DB745_05455</name>
    <name evidence="6" type="ORF">DIZ81_07055</name>
</gene>
<dbReference type="Proteomes" id="UP000270757">
    <property type="component" value="Unassembled WGS sequence"/>
</dbReference>
<dbReference type="InterPro" id="IPR041698">
    <property type="entry name" value="Methyltransf_25"/>
</dbReference>
<dbReference type="Proteomes" id="UP000251035">
    <property type="component" value="Unassembled WGS sequence"/>
</dbReference>
<dbReference type="OrthoDB" id="9791837at2"/>
<evidence type="ECO:0000313" key="7">
    <source>
        <dbReference type="Proteomes" id="UP000251035"/>
    </source>
</evidence>
<protein>
    <submittedName>
        <fullName evidence="5">Class I SAM-dependent methyltransferase</fullName>
    </submittedName>
</protein>
<evidence type="ECO:0000313" key="6">
    <source>
        <dbReference type="EMBL" id="TID43241.1"/>
    </source>
</evidence>
<dbReference type="Proteomes" id="UP000306421">
    <property type="component" value="Unassembled WGS sequence"/>
</dbReference>
<evidence type="ECO:0000313" key="8">
    <source>
        <dbReference type="Proteomes" id="UP000270757"/>
    </source>
</evidence>
<dbReference type="InterPro" id="IPR029063">
    <property type="entry name" value="SAM-dependent_MTases_sf"/>
</dbReference>
<dbReference type="GO" id="GO:0008168">
    <property type="term" value="F:methyltransferase activity"/>
    <property type="evidence" value="ECO:0007669"/>
    <property type="project" value="UniProtKB-KW"/>
</dbReference>
<dbReference type="RefSeq" id="WP_108292711.1">
    <property type="nucleotide sequence ID" value="NZ_CAAAIR010000007.1"/>
</dbReference>
<accession>A0A3A5L380</accession>
<keyword evidence="2 5" id="KW-0808">Transferase</keyword>
<reference evidence="4 7" key="1">
    <citation type="submission" date="2018-04" db="EMBL/GenBank/DDBJ databases">
        <title>Whole genome sequence comparison of clinical and drinking water Legionella pneumophila isolates associated with the Flint Water Crisis.</title>
        <authorList>
            <person name="Garner E."/>
            <person name="Brown C."/>
            <person name="Schwake O."/>
            <person name="Coil D."/>
            <person name="Jospin G."/>
            <person name="Eisen J."/>
            <person name="Edwards M."/>
            <person name="Pruden A."/>
        </authorList>
    </citation>
    <scope>NUCLEOTIDE SEQUENCE [LARGE SCALE GENOMIC DNA]</scope>
    <source>
        <strain evidence="4 7">Genessee03</strain>
    </source>
</reference>
<name>A0A3A5L380_9GAMM</name>
<evidence type="ECO:0000313" key="4">
    <source>
        <dbReference type="EMBL" id="PUT48416.1"/>
    </source>
</evidence>